<keyword evidence="10" id="KW-1185">Reference proteome</keyword>
<dbReference type="PANTHER" id="PTHR46206">
    <property type="entry name" value="CYTOCHROME P450"/>
    <property type="match status" value="1"/>
</dbReference>
<dbReference type="InterPro" id="IPR001128">
    <property type="entry name" value="Cyt_P450"/>
</dbReference>
<keyword evidence="4 8" id="KW-0479">Metal-binding</keyword>
<keyword evidence="3 8" id="KW-0349">Heme</keyword>
<accession>A0ABR3WC68</accession>
<dbReference type="Proteomes" id="UP001583177">
    <property type="component" value="Unassembled WGS sequence"/>
</dbReference>
<dbReference type="PANTHER" id="PTHR46206:SF2">
    <property type="entry name" value="CYTOCHROME P450 MONOOXYGENASE AUSG-RELATED"/>
    <property type="match status" value="1"/>
</dbReference>
<evidence type="ECO:0000256" key="2">
    <source>
        <dbReference type="ARBA" id="ARBA00010617"/>
    </source>
</evidence>
<protein>
    <recommendedName>
        <fullName evidence="11">Cytochrome P450 monooxygenase</fullName>
    </recommendedName>
</protein>
<gene>
    <name evidence="9" type="ORF">Daus18300_009959</name>
</gene>
<evidence type="ECO:0000256" key="4">
    <source>
        <dbReference type="ARBA" id="ARBA00022723"/>
    </source>
</evidence>
<organism evidence="9 10">
    <name type="scientific">Diaporthe australafricana</name>
    <dbReference type="NCBI Taxonomy" id="127596"/>
    <lineage>
        <taxon>Eukaryota</taxon>
        <taxon>Fungi</taxon>
        <taxon>Dikarya</taxon>
        <taxon>Ascomycota</taxon>
        <taxon>Pezizomycotina</taxon>
        <taxon>Sordariomycetes</taxon>
        <taxon>Sordariomycetidae</taxon>
        <taxon>Diaporthales</taxon>
        <taxon>Diaporthaceae</taxon>
        <taxon>Diaporthe</taxon>
    </lineage>
</organism>
<evidence type="ECO:0008006" key="11">
    <source>
        <dbReference type="Google" id="ProtNLM"/>
    </source>
</evidence>
<evidence type="ECO:0000313" key="9">
    <source>
        <dbReference type="EMBL" id="KAL1858341.1"/>
    </source>
</evidence>
<comment type="cofactor">
    <cofactor evidence="1">
        <name>heme</name>
        <dbReference type="ChEBI" id="CHEBI:30413"/>
    </cofactor>
</comment>
<dbReference type="EMBL" id="JAWRVE010000105">
    <property type="protein sequence ID" value="KAL1858341.1"/>
    <property type="molecule type" value="Genomic_DNA"/>
</dbReference>
<reference evidence="9 10" key="1">
    <citation type="journal article" date="2024" name="IMA Fungus">
        <title>IMA Genome - F19 : A genome assembly and annotation guide to empower mycologists, including annotated draft genome sequences of Ceratocystis pirilliformis, Diaporthe australafricana, Fusarium ophioides, Paecilomyces lecythidis, and Sporothrix stenoceras.</title>
        <authorList>
            <person name="Aylward J."/>
            <person name="Wilson A.M."/>
            <person name="Visagie C.M."/>
            <person name="Spraker J."/>
            <person name="Barnes I."/>
            <person name="Buitendag C."/>
            <person name="Ceriani C."/>
            <person name="Del Mar Angel L."/>
            <person name="du Plessis D."/>
            <person name="Fuchs T."/>
            <person name="Gasser K."/>
            <person name="Kramer D."/>
            <person name="Li W."/>
            <person name="Munsamy K."/>
            <person name="Piso A."/>
            <person name="Price J.L."/>
            <person name="Sonnekus B."/>
            <person name="Thomas C."/>
            <person name="van der Nest A."/>
            <person name="van Dijk A."/>
            <person name="van Heerden A."/>
            <person name="van Vuuren N."/>
            <person name="Yilmaz N."/>
            <person name="Duong T.A."/>
            <person name="van der Merwe N.A."/>
            <person name="Wingfield M.J."/>
            <person name="Wingfield B.D."/>
        </authorList>
    </citation>
    <scope>NUCLEOTIDE SEQUENCE [LARGE SCALE GENOMIC DNA]</scope>
    <source>
        <strain evidence="9 10">CMW 18300</strain>
    </source>
</reference>
<evidence type="ECO:0000256" key="7">
    <source>
        <dbReference type="ARBA" id="ARBA00023033"/>
    </source>
</evidence>
<dbReference type="PROSITE" id="PS00086">
    <property type="entry name" value="CYTOCHROME_P450"/>
    <property type="match status" value="1"/>
</dbReference>
<dbReference type="Pfam" id="PF00067">
    <property type="entry name" value="p450"/>
    <property type="match status" value="1"/>
</dbReference>
<dbReference type="InterPro" id="IPR036396">
    <property type="entry name" value="Cyt_P450_sf"/>
</dbReference>
<comment type="similarity">
    <text evidence="2 8">Belongs to the cytochrome P450 family.</text>
</comment>
<name>A0ABR3WC68_9PEZI</name>
<dbReference type="InterPro" id="IPR017972">
    <property type="entry name" value="Cyt_P450_CS"/>
</dbReference>
<evidence type="ECO:0000256" key="8">
    <source>
        <dbReference type="RuleBase" id="RU000461"/>
    </source>
</evidence>
<evidence type="ECO:0000313" key="10">
    <source>
        <dbReference type="Proteomes" id="UP001583177"/>
    </source>
</evidence>
<keyword evidence="5 8" id="KW-0560">Oxidoreductase</keyword>
<evidence type="ECO:0000256" key="3">
    <source>
        <dbReference type="ARBA" id="ARBA00022617"/>
    </source>
</evidence>
<comment type="caution">
    <text evidence="9">The sequence shown here is derived from an EMBL/GenBank/DDBJ whole genome shotgun (WGS) entry which is preliminary data.</text>
</comment>
<sequence length="520" mass="59102">MPSRLQVEEGIGPLSMATHFQQNVSYIPPLLLFIMFLYGMNKQSNLSAPVINPKKRTELSNLNAVNRFMAASKEVMAKGRSMYPHEPYRVYTDWGEALVLPPEFVNELKSHPDLDFMKVAQDDSHAYVPGWEPFKSDDKITTVVMKNLTKALTKVTVPLSQEATAALQQSLTDSTEWHEVMPSRDILGLISRLSSRVFMGEEMCHNEDWIKASSEYTTASFTNGDKLRTWPRPLRPLVHWFMPEAQEVREKLKAARRAIKPLIEQRQAKKAEAIARGESPPVYNDSLEWFEQEYTAGYDPAVAQISLSIVAIHTTSDLLQMAMFSIARHPELLTPLREEVVQVLGSQGLTKQALYDLKLMDSVIKEAQRIKPVLLATWRRMALKDIKLSNGYVIPRGTRILVSTTHMQEPEYYDEPEKFDGYRFMRMRGVPGKDKMSHLVSTSEHHLGFGHGQHACPGRFFASNEIKIALCHLLLKYDWKLPDGHDPSILAVGMSLMPEPSGKLLMRRRKEELDLDALAS</sequence>
<proteinExistence type="inferred from homology"/>
<keyword evidence="6 8" id="KW-0408">Iron</keyword>
<dbReference type="SUPFAM" id="SSF48264">
    <property type="entry name" value="Cytochrome P450"/>
    <property type="match status" value="1"/>
</dbReference>
<dbReference type="InterPro" id="IPR002403">
    <property type="entry name" value="Cyt_P450_E_grp-IV"/>
</dbReference>
<evidence type="ECO:0000256" key="1">
    <source>
        <dbReference type="ARBA" id="ARBA00001971"/>
    </source>
</evidence>
<dbReference type="PRINTS" id="PR00385">
    <property type="entry name" value="P450"/>
</dbReference>
<dbReference type="Gene3D" id="1.10.630.10">
    <property type="entry name" value="Cytochrome P450"/>
    <property type="match status" value="1"/>
</dbReference>
<keyword evidence="7 8" id="KW-0503">Monooxygenase</keyword>
<evidence type="ECO:0000256" key="6">
    <source>
        <dbReference type="ARBA" id="ARBA00023004"/>
    </source>
</evidence>
<dbReference type="CDD" id="cd11041">
    <property type="entry name" value="CYP503A1-like"/>
    <property type="match status" value="1"/>
</dbReference>
<dbReference type="PRINTS" id="PR00465">
    <property type="entry name" value="EP450IV"/>
</dbReference>
<evidence type="ECO:0000256" key="5">
    <source>
        <dbReference type="ARBA" id="ARBA00023002"/>
    </source>
</evidence>